<dbReference type="Gene3D" id="1.10.10.10">
    <property type="entry name" value="Winged helix-like DNA-binding domain superfamily/Winged helix DNA-binding domain"/>
    <property type="match status" value="2"/>
</dbReference>
<evidence type="ECO:0000313" key="9">
    <source>
        <dbReference type="Proteomes" id="UP000005522"/>
    </source>
</evidence>
<dbReference type="eggNOG" id="COG2137">
    <property type="taxonomic scope" value="Bacteria"/>
</dbReference>
<feature type="domain" description="RecX first three-helical" evidence="7">
    <location>
        <begin position="15"/>
        <end position="51"/>
    </location>
</feature>
<comment type="function">
    <text evidence="5">Modulates RecA activity.</text>
</comment>
<dbReference type="GO" id="GO:0005737">
    <property type="term" value="C:cytoplasm"/>
    <property type="evidence" value="ECO:0007669"/>
    <property type="project" value="UniProtKB-SubCell"/>
</dbReference>
<accession>A0A059ZZ80</accession>
<keyword evidence="4 5" id="KW-0963">Cytoplasm</keyword>
<dbReference type="InterPro" id="IPR003783">
    <property type="entry name" value="Regulatory_RecX"/>
</dbReference>
<dbReference type="AlphaFoldDB" id="A0A059ZZ80"/>
<dbReference type="InterPro" id="IPR053926">
    <property type="entry name" value="RecX_HTH_1st"/>
</dbReference>
<dbReference type="Proteomes" id="UP000005522">
    <property type="component" value="Chromosome"/>
</dbReference>
<feature type="domain" description="RecX third three-helical" evidence="6">
    <location>
        <begin position="106"/>
        <end position="146"/>
    </location>
</feature>
<protein>
    <recommendedName>
        <fullName evidence="3 5">Regulatory protein RecX</fullName>
    </recommendedName>
</protein>
<evidence type="ECO:0000256" key="4">
    <source>
        <dbReference type="ARBA" id="ARBA00022490"/>
    </source>
</evidence>
<dbReference type="KEGG" id="acz:Acaty_c1435"/>
<name>A0A059ZZ80_ACICK</name>
<dbReference type="Pfam" id="PF21981">
    <property type="entry name" value="RecX_HTH3"/>
    <property type="match status" value="1"/>
</dbReference>
<evidence type="ECO:0000259" key="7">
    <source>
        <dbReference type="Pfam" id="PF21982"/>
    </source>
</evidence>
<dbReference type="GO" id="GO:0006282">
    <property type="term" value="P:regulation of DNA repair"/>
    <property type="evidence" value="ECO:0007669"/>
    <property type="project" value="UniProtKB-UniRule"/>
</dbReference>
<proteinExistence type="inferred from homology"/>
<organism evidence="8 9">
    <name type="scientific">Acidithiobacillus caldus (strain ATCC 51756 / DSM 8584 / KU)</name>
    <dbReference type="NCBI Taxonomy" id="637389"/>
    <lineage>
        <taxon>Bacteria</taxon>
        <taxon>Pseudomonadati</taxon>
        <taxon>Pseudomonadota</taxon>
        <taxon>Acidithiobacillia</taxon>
        <taxon>Acidithiobacillales</taxon>
        <taxon>Acidithiobacillaceae</taxon>
        <taxon>Acidithiobacillus</taxon>
    </lineage>
</organism>
<evidence type="ECO:0000256" key="2">
    <source>
        <dbReference type="ARBA" id="ARBA00009695"/>
    </source>
</evidence>
<dbReference type="InterPro" id="IPR053925">
    <property type="entry name" value="RecX_HTH_3rd"/>
</dbReference>
<reference evidence="8 9" key="1">
    <citation type="journal article" date="2009" name="J. Bacteriol.">
        <title>Draft genome sequence of the extremely acidophilic bacterium Acidithiobacillus caldus ATCC 51756 reveals metabolic versatility in the genus Acidithiobacillus.</title>
        <authorList>
            <person name="Valdes J."/>
            <person name="Quatrini R."/>
            <person name="Hallberg K."/>
            <person name="Dopson M."/>
            <person name="Valenzuela P.D."/>
            <person name="Holmes D.S."/>
        </authorList>
    </citation>
    <scope>NUCLEOTIDE SEQUENCE [LARGE SCALE GENOMIC DNA]</scope>
    <source>
        <strain evidence="9">ATCC 51756 / DSM 8584 / KU</strain>
    </source>
</reference>
<gene>
    <name evidence="5" type="primary">recX</name>
    <name evidence="8" type="ORF">Acaty_c1435</name>
</gene>
<evidence type="ECO:0000256" key="5">
    <source>
        <dbReference type="HAMAP-Rule" id="MF_01114"/>
    </source>
</evidence>
<dbReference type="EMBL" id="CP005986">
    <property type="protein sequence ID" value="AIA55301.1"/>
    <property type="molecule type" value="Genomic_DNA"/>
</dbReference>
<evidence type="ECO:0000259" key="6">
    <source>
        <dbReference type="Pfam" id="PF21981"/>
    </source>
</evidence>
<dbReference type="RefSeq" id="WP_004872281.1">
    <property type="nucleotide sequence ID" value="NZ_CP005986.1"/>
</dbReference>
<dbReference type="InterPro" id="IPR036388">
    <property type="entry name" value="WH-like_DNA-bd_sf"/>
</dbReference>
<dbReference type="PANTHER" id="PTHR33602:SF1">
    <property type="entry name" value="REGULATORY PROTEIN RECX FAMILY PROTEIN"/>
    <property type="match status" value="1"/>
</dbReference>
<dbReference type="PANTHER" id="PTHR33602">
    <property type="entry name" value="REGULATORY PROTEIN RECX FAMILY PROTEIN"/>
    <property type="match status" value="1"/>
</dbReference>
<comment type="subcellular location">
    <subcellularLocation>
        <location evidence="1 5">Cytoplasm</location>
    </subcellularLocation>
</comment>
<sequence length="160" mass="17969">MNRAEPCSRATLEACALRHLARREYARAELRRLLQRTCADPAVVDAVLDELEAQALLSDLRFGQARLRSTCQRGFGPWRLRHDLQRAGADVDSESLVAETDWHKIASVALEKRFGSVAPDSAKEWGRRARFLQARGFPGEIIAAVLRAHYGTHHPEFPAD</sequence>
<comment type="similarity">
    <text evidence="2 5">Belongs to the RecX family.</text>
</comment>
<evidence type="ECO:0000313" key="8">
    <source>
        <dbReference type="EMBL" id="AIA55301.1"/>
    </source>
</evidence>
<dbReference type="Pfam" id="PF21982">
    <property type="entry name" value="RecX_HTH1"/>
    <property type="match status" value="1"/>
</dbReference>
<dbReference type="HOGENOM" id="CLU_066607_3_2_6"/>
<dbReference type="HAMAP" id="MF_01114">
    <property type="entry name" value="RecX"/>
    <property type="match status" value="1"/>
</dbReference>
<evidence type="ECO:0000256" key="3">
    <source>
        <dbReference type="ARBA" id="ARBA00018111"/>
    </source>
</evidence>
<evidence type="ECO:0000256" key="1">
    <source>
        <dbReference type="ARBA" id="ARBA00004496"/>
    </source>
</evidence>